<evidence type="ECO:0000313" key="2">
    <source>
        <dbReference type="Proteomes" id="UP000630615"/>
    </source>
</evidence>
<dbReference type="EMBL" id="BMKI01000002">
    <property type="protein sequence ID" value="GGC85859.1"/>
    <property type="molecule type" value="Genomic_DNA"/>
</dbReference>
<proteinExistence type="predicted"/>
<accession>A0ABQ1NW64</accession>
<name>A0ABQ1NW64_9ENTE</name>
<protein>
    <submittedName>
        <fullName evidence="1">Uncharacterized protein</fullName>
    </submittedName>
</protein>
<sequence>MNKRRVKSKLLVYFLHLAELGDLQAEAQAKELAKEIFYEEQQIKQTKEVLPDQLTLEED</sequence>
<keyword evidence="2" id="KW-1185">Reference proteome</keyword>
<comment type="caution">
    <text evidence="1">The sequence shown here is derived from an EMBL/GenBank/DDBJ whole genome shotgun (WGS) entry which is preliminary data.</text>
</comment>
<organism evidence="1 2">
    <name type="scientific">Enterococcus wangshanyuanii</name>
    <dbReference type="NCBI Taxonomy" id="2005703"/>
    <lineage>
        <taxon>Bacteria</taxon>
        <taxon>Bacillati</taxon>
        <taxon>Bacillota</taxon>
        <taxon>Bacilli</taxon>
        <taxon>Lactobacillales</taxon>
        <taxon>Enterococcaceae</taxon>
        <taxon>Enterococcus</taxon>
    </lineage>
</organism>
<dbReference type="RefSeq" id="WP_088269293.1">
    <property type="nucleotide sequence ID" value="NZ_BMKI01000002.1"/>
</dbReference>
<evidence type="ECO:0000313" key="1">
    <source>
        <dbReference type="EMBL" id="GGC85859.1"/>
    </source>
</evidence>
<gene>
    <name evidence="1" type="ORF">GCM10011573_14380</name>
</gene>
<dbReference type="Proteomes" id="UP000630615">
    <property type="component" value="Unassembled WGS sequence"/>
</dbReference>
<reference evidence="2" key="1">
    <citation type="journal article" date="2019" name="Int. J. Syst. Evol. Microbiol.">
        <title>The Global Catalogue of Microorganisms (GCM) 10K type strain sequencing project: providing services to taxonomists for standard genome sequencing and annotation.</title>
        <authorList>
            <consortium name="The Broad Institute Genomics Platform"/>
            <consortium name="The Broad Institute Genome Sequencing Center for Infectious Disease"/>
            <person name="Wu L."/>
            <person name="Ma J."/>
        </authorList>
    </citation>
    <scope>NUCLEOTIDE SEQUENCE [LARGE SCALE GENOMIC DNA]</scope>
    <source>
        <strain evidence="2">CGMCC 1.15942</strain>
    </source>
</reference>